<evidence type="ECO:0000256" key="2">
    <source>
        <dbReference type="ARBA" id="ARBA00022670"/>
    </source>
</evidence>
<dbReference type="InterPro" id="IPR036365">
    <property type="entry name" value="PGBD-like_sf"/>
</dbReference>
<dbReference type="InterPro" id="IPR055210">
    <property type="entry name" value="CtpA/B_N"/>
</dbReference>
<dbReference type="Pfam" id="PF22694">
    <property type="entry name" value="CtpB_N-like"/>
    <property type="match status" value="1"/>
</dbReference>
<evidence type="ECO:0000256" key="4">
    <source>
        <dbReference type="ARBA" id="ARBA00022825"/>
    </source>
</evidence>
<dbReference type="InterPro" id="IPR029045">
    <property type="entry name" value="ClpP/crotonase-like_dom_sf"/>
</dbReference>
<dbReference type="GO" id="GO:0030288">
    <property type="term" value="C:outer membrane-bounded periplasmic space"/>
    <property type="evidence" value="ECO:0007669"/>
    <property type="project" value="TreeGrafter"/>
</dbReference>
<dbReference type="EMBL" id="BMIR01000005">
    <property type="protein sequence ID" value="GGE36454.1"/>
    <property type="molecule type" value="Genomic_DNA"/>
</dbReference>
<dbReference type="PROSITE" id="PS50106">
    <property type="entry name" value="PDZ"/>
    <property type="match status" value="1"/>
</dbReference>
<dbReference type="PANTHER" id="PTHR32060:SF29">
    <property type="entry name" value="CARBOXY-TERMINAL PROCESSING PROTEASE CTPB"/>
    <property type="match status" value="1"/>
</dbReference>
<dbReference type="CDD" id="cd06782">
    <property type="entry name" value="cpPDZ_CPP-like"/>
    <property type="match status" value="1"/>
</dbReference>
<protein>
    <submittedName>
        <fullName evidence="8">Peptidase S41</fullName>
    </submittedName>
</protein>
<comment type="similarity">
    <text evidence="1 5">Belongs to the peptidase S41A family.</text>
</comment>
<dbReference type="SMART" id="SM00228">
    <property type="entry name" value="PDZ"/>
    <property type="match status" value="1"/>
</dbReference>
<dbReference type="AlphaFoldDB" id="A0A8J2VLK0"/>
<reference evidence="8" key="2">
    <citation type="submission" date="2020-09" db="EMBL/GenBank/DDBJ databases">
        <authorList>
            <person name="Sun Q."/>
            <person name="Zhou Y."/>
        </authorList>
    </citation>
    <scope>NUCLEOTIDE SEQUENCE</scope>
    <source>
        <strain evidence="8">CGMCC 1.15371</strain>
    </source>
</reference>
<proteinExistence type="inferred from homology"/>
<feature type="signal peptide" evidence="6">
    <location>
        <begin position="1"/>
        <end position="20"/>
    </location>
</feature>
<dbReference type="Pfam" id="PF03572">
    <property type="entry name" value="Peptidase_S41"/>
    <property type="match status" value="1"/>
</dbReference>
<dbReference type="Pfam" id="PF17820">
    <property type="entry name" value="PDZ_6"/>
    <property type="match status" value="1"/>
</dbReference>
<dbReference type="GO" id="GO:0006508">
    <property type="term" value="P:proteolysis"/>
    <property type="evidence" value="ECO:0007669"/>
    <property type="project" value="UniProtKB-KW"/>
</dbReference>
<keyword evidence="9" id="KW-1185">Reference proteome</keyword>
<keyword evidence="6" id="KW-0732">Signal</keyword>
<evidence type="ECO:0000256" key="1">
    <source>
        <dbReference type="ARBA" id="ARBA00009179"/>
    </source>
</evidence>
<dbReference type="InterPro" id="IPR004447">
    <property type="entry name" value="Peptidase_S41A"/>
</dbReference>
<accession>A0A8J2VLK0</accession>
<dbReference type="FunFam" id="2.30.42.10:FF:000063">
    <property type="entry name" value="Peptidase, S41 family"/>
    <property type="match status" value="1"/>
</dbReference>
<dbReference type="SUPFAM" id="SSF52096">
    <property type="entry name" value="ClpP/crotonase"/>
    <property type="match status" value="1"/>
</dbReference>
<dbReference type="SUPFAM" id="SSF50156">
    <property type="entry name" value="PDZ domain-like"/>
    <property type="match status" value="1"/>
</dbReference>
<evidence type="ECO:0000256" key="3">
    <source>
        <dbReference type="ARBA" id="ARBA00022801"/>
    </source>
</evidence>
<evidence type="ECO:0000313" key="9">
    <source>
        <dbReference type="Proteomes" id="UP000628775"/>
    </source>
</evidence>
<dbReference type="GO" id="GO:0008236">
    <property type="term" value="F:serine-type peptidase activity"/>
    <property type="evidence" value="ECO:0007669"/>
    <property type="project" value="UniProtKB-KW"/>
</dbReference>
<dbReference type="Proteomes" id="UP000628775">
    <property type="component" value="Unassembled WGS sequence"/>
</dbReference>
<dbReference type="CDD" id="cd07560">
    <property type="entry name" value="Peptidase_S41_CPP"/>
    <property type="match status" value="1"/>
</dbReference>
<dbReference type="Pfam" id="PF01471">
    <property type="entry name" value="PG_binding_1"/>
    <property type="match status" value="1"/>
</dbReference>
<feature type="chain" id="PRO_5035150324" evidence="6">
    <location>
        <begin position="21"/>
        <end position="488"/>
    </location>
</feature>
<dbReference type="InterPro" id="IPR005151">
    <property type="entry name" value="Tail-specific_protease"/>
</dbReference>
<dbReference type="GO" id="GO:0004175">
    <property type="term" value="F:endopeptidase activity"/>
    <property type="evidence" value="ECO:0007669"/>
    <property type="project" value="TreeGrafter"/>
</dbReference>
<keyword evidence="4 5" id="KW-0720">Serine protease</keyword>
<dbReference type="Gene3D" id="3.90.226.10">
    <property type="entry name" value="2-enoyl-CoA Hydratase, Chain A, domain 1"/>
    <property type="match status" value="1"/>
</dbReference>
<dbReference type="InterPro" id="IPR036366">
    <property type="entry name" value="PGBDSf"/>
</dbReference>
<dbReference type="PANTHER" id="PTHR32060">
    <property type="entry name" value="TAIL-SPECIFIC PROTEASE"/>
    <property type="match status" value="1"/>
</dbReference>
<evidence type="ECO:0000313" key="8">
    <source>
        <dbReference type="EMBL" id="GGE36454.1"/>
    </source>
</evidence>
<name>A0A8J2VLK0_9BACL</name>
<dbReference type="Gene3D" id="3.30.750.44">
    <property type="match status" value="1"/>
</dbReference>
<dbReference type="SUPFAM" id="SSF47090">
    <property type="entry name" value="PGBD-like"/>
    <property type="match status" value="1"/>
</dbReference>
<dbReference type="Gene3D" id="2.30.42.10">
    <property type="match status" value="1"/>
</dbReference>
<evidence type="ECO:0000259" key="7">
    <source>
        <dbReference type="PROSITE" id="PS50106"/>
    </source>
</evidence>
<dbReference type="Gene3D" id="1.10.101.10">
    <property type="entry name" value="PGBD-like superfamily/PGBD"/>
    <property type="match status" value="1"/>
</dbReference>
<dbReference type="GO" id="GO:0007165">
    <property type="term" value="P:signal transduction"/>
    <property type="evidence" value="ECO:0007669"/>
    <property type="project" value="TreeGrafter"/>
</dbReference>
<evidence type="ECO:0000256" key="5">
    <source>
        <dbReference type="RuleBase" id="RU004404"/>
    </source>
</evidence>
<sequence>MKFSGKMVALLVIAALIVGAAGTYGATAVFGSKEQALPLSSGNGNLSNSNYEKIESVYQFIEKNYFQKVSDDKLTNGAIQGMIESLNDPFSSYMDPNTAKQFTQSLSSSFQGIGAEVQLENNIVTVVSPIKGSPAEKAGLRPHDQILEVNGTSLEGMGLDEAVAKIKGKEGTVAHLTVKRKGVGSPLKFNITRKEIPLKTVDSKTYQQDGHTIGYIDIKSFNENTSKEFTDAMSKVEGKNIAGLVIDVRGNPGGFLDQVEKMADAIISSKKPLVQIQDRNGKVVEAFHSDLKKKKPYPIVGLIDSGSASAAEILSGALKEAGGYPLVGVKSFGKGTVQQAVDIKGKEGKSELKLTMYKWLTPDGHWIHKKGIQPTVKVEQPDYFFTSPMTVEKNKPLKFDMNNEQIANAQKMLQGIGYNPGRTDGYFDQDTQTAVRAFQKANKLEVNGEIDAPTAAKIEDKVVAAVENPKNDLQLQAAFHLIDKKLDK</sequence>
<evidence type="ECO:0000256" key="6">
    <source>
        <dbReference type="SAM" id="SignalP"/>
    </source>
</evidence>
<keyword evidence="3 5" id="KW-0378">Hydrolase</keyword>
<dbReference type="NCBIfam" id="TIGR00225">
    <property type="entry name" value="prc"/>
    <property type="match status" value="1"/>
</dbReference>
<keyword evidence="2 5" id="KW-0645">Protease</keyword>
<feature type="domain" description="PDZ" evidence="7">
    <location>
        <begin position="103"/>
        <end position="181"/>
    </location>
</feature>
<dbReference type="InterPro" id="IPR036034">
    <property type="entry name" value="PDZ_sf"/>
</dbReference>
<dbReference type="SMART" id="SM00245">
    <property type="entry name" value="TSPc"/>
    <property type="match status" value="1"/>
</dbReference>
<dbReference type="InterPro" id="IPR041489">
    <property type="entry name" value="PDZ_6"/>
</dbReference>
<dbReference type="InterPro" id="IPR001478">
    <property type="entry name" value="PDZ"/>
</dbReference>
<reference evidence="8" key="1">
    <citation type="journal article" date="2014" name="Int. J. Syst. Evol. Microbiol.">
        <title>Complete genome sequence of Corynebacterium casei LMG S-19264T (=DSM 44701T), isolated from a smear-ripened cheese.</title>
        <authorList>
            <consortium name="US DOE Joint Genome Institute (JGI-PGF)"/>
            <person name="Walter F."/>
            <person name="Albersmeier A."/>
            <person name="Kalinowski J."/>
            <person name="Ruckert C."/>
        </authorList>
    </citation>
    <scope>NUCLEOTIDE SEQUENCE</scope>
    <source>
        <strain evidence="8">CGMCC 1.15371</strain>
    </source>
</reference>
<dbReference type="RefSeq" id="WP_188691290.1">
    <property type="nucleotide sequence ID" value="NZ_BMIR01000005.1"/>
</dbReference>
<organism evidence="8 9">
    <name type="scientific">Pullulanibacillus camelliae</name>
    <dbReference type="NCBI Taxonomy" id="1707096"/>
    <lineage>
        <taxon>Bacteria</taxon>
        <taxon>Bacillati</taxon>
        <taxon>Bacillota</taxon>
        <taxon>Bacilli</taxon>
        <taxon>Bacillales</taxon>
        <taxon>Sporolactobacillaceae</taxon>
        <taxon>Pullulanibacillus</taxon>
    </lineage>
</organism>
<comment type="caution">
    <text evidence="8">The sequence shown here is derived from an EMBL/GenBank/DDBJ whole genome shotgun (WGS) entry which is preliminary data.</text>
</comment>
<dbReference type="InterPro" id="IPR002477">
    <property type="entry name" value="Peptidoglycan-bd-like"/>
</dbReference>
<gene>
    <name evidence="8" type="ORF">GCM10011391_14070</name>
</gene>